<protein>
    <submittedName>
        <fullName evidence="1">Uncharacterized protein</fullName>
    </submittedName>
</protein>
<evidence type="ECO:0000313" key="1">
    <source>
        <dbReference type="EMBL" id="RIA94651.1"/>
    </source>
</evidence>
<reference evidence="1 2" key="1">
    <citation type="submission" date="2018-06" db="EMBL/GenBank/DDBJ databases">
        <title>Comparative genomics reveals the genomic features of Rhizophagus irregularis, R. cerebriforme, R. diaphanum and Gigaspora rosea, and their symbiotic lifestyle signature.</title>
        <authorList>
            <person name="Morin E."/>
            <person name="San Clemente H."/>
            <person name="Chen E.C.H."/>
            <person name="De La Providencia I."/>
            <person name="Hainaut M."/>
            <person name="Kuo A."/>
            <person name="Kohler A."/>
            <person name="Murat C."/>
            <person name="Tang N."/>
            <person name="Roy S."/>
            <person name="Loubradou J."/>
            <person name="Henrissat B."/>
            <person name="Grigoriev I.V."/>
            <person name="Corradi N."/>
            <person name="Roux C."/>
            <person name="Martin F.M."/>
        </authorList>
    </citation>
    <scope>NUCLEOTIDE SEQUENCE [LARGE SCALE GENOMIC DNA]</scope>
    <source>
        <strain evidence="1 2">DAOM 227022</strain>
    </source>
</reference>
<gene>
    <name evidence="1" type="ORF">C1645_817706</name>
</gene>
<evidence type="ECO:0000313" key="2">
    <source>
        <dbReference type="Proteomes" id="UP000265703"/>
    </source>
</evidence>
<dbReference type="AlphaFoldDB" id="A0A397TI25"/>
<dbReference type="Proteomes" id="UP000265703">
    <property type="component" value="Unassembled WGS sequence"/>
</dbReference>
<accession>A0A397TI25</accession>
<organism evidence="1 2">
    <name type="scientific">Glomus cerebriforme</name>
    <dbReference type="NCBI Taxonomy" id="658196"/>
    <lineage>
        <taxon>Eukaryota</taxon>
        <taxon>Fungi</taxon>
        <taxon>Fungi incertae sedis</taxon>
        <taxon>Mucoromycota</taxon>
        <taxon>Glomeromycotina</taxon>
        <taxon>Glomeromycetes</taxon>
        <taxon>Glomerales</taxon>
        <taxon>Glomeraceae</taxon>
        <taxon>Glomus</taxon>
    </lineage>
</organism>
<name>A0A397TI25_9GLOM</name>
<dbReference type="EMBL" id="QKYT01000076">
    <property type="protein sequence ID" value="RIA94651.1"/>
    <property type="molecule type" value="Genomic_DNA"/>
</dbReference>
<comment type="caution">
    <text evidence="1">The sequence shown here is derived from an EMBL/GenBank/DDBJ whole genome shotgun (WGS) entry which is preliminary data.</text>
</comment>
<proteinExistence type="predicted"/>
<keyword evidence="2" id="KW-1185">Reference proteome</keyword>
<dbReference type="OrthoDB" id="2387908at2759"/>
<sequence length="74" mass="8640">MFWVHKVLKPKKNQFGIVGVQVAGNMLHLNVLIRDKANVHRYFYLQSAEIPMRLSDVERQKEDSITVSTPMRDD</sequence>